<evidence type="ECO:0000313" key="3">
    <source>
        <dbReference type="EMBL" id="XDQ39025.1"/>
    </source>
</evidence>
<dbReference type="GO" id="GO:0016887">
    <property type="term" value="F:ATP hydrolysis activity"/>
    <property type="evidence" value="ECO:0007669"/>
    <property type="project" value="InterPro"/>
</dbReference>
<evidence type="ECO:0000256" key="1">
    <source>
        <dbReference type="SAM" id="MobiDB-lite"/>
    </source>
</evidence>
<accession>A0AB39Q7X6</accession>
<dbReference type="RefSeq" id="WP_369173757.1">
    <property type="nucleotide sequence ID" value="NZ_CP163439.1"/>
</dbReference>
<feature type="region of interest" description="Disordered" evidence="1">
    <location>
        <begin position="137"/>
        <end position="158"/>
    </location>
</feature>
<dbReference type="Gene3D" id="3.40.50.300">
    <property type="entry name" value="P-loop containing nucleotide triphosphate hydrolases"/>
    <property type="match status" value="1"/>
</dbReference>
<protein>
    <submittedName>
        <fullName evidence="3">AAA family ATPase</fullName>
    </submittedName>
</protein>
<dbReference type="GO" id="GO:0005524">
    <property type="term" value="F:ATP binding"/>
    <property type="evidence" value="ECO:0007669"/>
    <property type="project" value="InterPro"/>
</dbReference>
<sequence>MKDWWIYKGDPAVPTDRRLARLAEHQPPWRVFEGEVDPDHTVPSLDDDQYAADRERGAGYLADDAEIDLVNTALLLRRPLLVTGVPGVGKSTLAYSIAEDLGLGPVLRWPITSRSSLRDGLYRYDALRRLEDANLTRMRETSGKQHPEEEQRPAVEDVQRTDGIGRYLQLGPLGTAFLPAERPRVLLVDEIDKCDIDLPGDLLTVLDEGRFDIPELTRLADHQRTVTVGTEDPDVRARITAGRVQCRAFPVVVLTSNGEREFPPAFLRRCIRLTIDRPGKDKLLRIIEQRIGVAAAAAATGPDGLISTYLQLRERGELGTDQLLNAVQLRLAGAWTAPEEIRELAQATLQPLSGPDAT</sequence>
<dbReference type="InterPro" id="IPR011704">
    <property type="entry name" value="ATPase_dyneun-rel_AAA"/>
</dbReference>
<feature type="domain" description="AAA+ ATPase" evidence="2">
    <location>
        <begin position="76"/>
        <end position="281"/>
    </location>
</feature>
<gene>
    <name evidence="3" type="ORF">AB5J49_39855</name>
</gene>
<evidence type="ECO:0000259" key="2">
    <source>
        <dbReference type="SMART" id="SM00382"/>
    </source>
</evidence>
<name>A0AB39Q7X6_9ACTN</name>
<dbReference type="EMBL" id="CP163439">
    <property type="protein sequence ID" value="XDQ39025.1"/>
    <property type="molecule type" value="Genomic_DNA"/>
</dbReference>
<dbReference type="InterPro" id="IPR027417">
    <property type="entry name" value="P-loop_NTPase"/>
</dbReference>
<dbReference type="InterPro" id="IPR003593">
    <property type="entry name" value="AAA+_ATPase"/>
</dbReference>
<reference evidence="3" key="1">
    <citation type="submission" date="2024-07" db="EMBL/GenBank/DDBJ databases">
        <authorList>
            <person name="Yu S.T."/>
        </authorList>
    </citation>
    <scope>NUCLEOTIDE SEQUENCE</scope>
    <source>
        <strain evidence="3">R28</strain>
    </source>
</reference>
<dbReference type="SMART" id="SM00382">
    <property type="entry name" value="AAA"/>
    <property type="match status" value="1"/>
</dbReference>
<dbReference type="PRINTS" id="PR00830">
    <property type="entry name" value="ENDOLAPTASE"/>
</dbReference>
<dbReference type="Pfam" id="PF07728">
    <property type="entry name" value="AAA_5"/>
    <property type="match status" value="1"/>
</dbReference>
<organism evidence="3">
    <name type="scientific">Streptomyces sp. R28</name>
    <dbReference type="NCBI Taxonomy" id="3238628"/>
    <lineage>
        <taxon>Bacteria</taxon>
        <taxon>Bacillati</taxon>
        <taxon>Actinomycetota</taxon>
        <taxon>Actinomycetes</taxon>
        <taxon>Kitasatosporales</taxon>
        <taxon>Streptomycetaceae</taxon>
        <taxon>Streptomyces</taxon>
    </lineage>
</organism>
<dbReference type="SUPFAM" id="SSF52540">
    <property type="entry name" value="P-loop containing nucleoside triphosphate hydrolases"/>
    <property type="match status" value="1"/>
</dbReference>
<proteinExistence type="predicted"/>
<dbReference type="AlphaFoldDB" id="A0AB39Q7X6"/>